<evidence type="ECO:0000313" key="4">
    <source>
        <dbReference type="EMBL" id="PZN69370.1"/>
    </source>
</evidence>
<evidence type="ECO:0000313" key="5">
    <source>
        <dbReference type="Proteomes" id="UP000249396"/>
    </source>
</evidence>
<name>A0A2W4S039_9GAMM</name>
<feature type="chain" id="PRO_5015867705" description="DUF4124 domain-containing protein" evidence="2">
    <location>
        <begin position="46"/>
        <end position="490"/>
    </location>
</feature>
<evidence type="ECO:0000256" key="2">
    <source>
        <dbReference type="SAM" id="SignalP"/>
    </source>
</evidence>
<evidence type="ECO:0000256" key="1">
    <source>
        <dbReference type="SAM" id="MobiDB-lite"/>
    </source>
</evidence>
<organism evidence="4 5">
    <name type="scientific">Candidatus Methylumidiphilus alinenensis</name>
    <dbReference type="NCBI Taxonomy" id="2202197"/>
    <lineage>
        <taxon>Bacteria</taxon>
        <taxon>Pseudomonadati</taxon>
        <taxon>Pseudomonadota</taxon>
        <taxon>Gammaproteobacteria</taxon>
        <taxon>Methylococcales</taxon>
        <taxon>Candidatus Methylumidiphilus</taxon>
    </lineage>
</organism>
<sequence length="490" mass="53092">MQGQRDSSLKRENTMSTHGFRWHIMRTFCAMLAIFCLLSASYAQDAGNSAPPPTPSTLPTGANLPPIEQALIPEGVFAIQLADVLKLGPTSDEAKAEELLSSLGIEPNNGWITEYPVTPNVLGDVEKGVSMACDKGKISMTKDQALKLVGEVKTKLGLQFNLDPTVPVPVGVTAKPGNTTIYSYTDKQGVTHYTDAYDSIPTEYRGNIKVISNSAPPRSSNDAGAVVAGIPDTQYMPVPDPSIIDDYYYDQGPPVVTYYSPPDPYYYLYSWVPYPFWYTGYYIPGYFVLNNFHRNIYFNQQRYYVAHHNGTLSYNNGQNFSPIGRVSSQNQRVSTGWFSTSKTQTSAQAIVTLNQNRNGPINGATASRSVSPRQWFPVAGKPSYRGNAQAITNGQATAFNNPYRPAPYAGGRVFNQPVYNQRAYVPNPPRVYSPPAVAQGRVFNMPRPMGGGFSGGGSFEGFHGGGNSMGHGGGNSMGHGGGGSRGGGHR</sequence>
<gene>
    <name evidence="4" type="ORF">DM484_29855</name>
</gene>
<proteinExistence type="predicted"/>
<dbReference type="Proteomes" id="UP000249396">
    <property type="component" value="Unassembled WGS sequence"/>
</dbReference>
<keyword evidence="2" id="KW-0732">Signal</keyword>
<feature type="region of interest" description="Disordered" evidence="1">
    <location>
        <begin position="458"/>
        <end position="490"/>
    </location>
</feature>
<dbReference type="AlphaFoldDB" id="A0A2W4S039"/>
<comment type="caution">
    <text evidence="4">The sequence shown here is derived from an EMBL/GenBank/DDBJ whole genome shotgun (WGS) entry which is preliminary data.</text>
</comment>
<feature type="domain" description="DUF4124" evidence="3">
    <location>
        <begin position="173"/>
        <end position="202"/>
    </location>
</feature>
<dbReference type="EMBL" id="QJPH01000578">
    <property type="protein sequence ID" value="PZN69370.1"/>
    <property type="molecule type" value="Genomic_DNA"/>
</dbReference>
<evidence type="ECO:0000259" key="3">
    <source>
        <dbReference type="Pfam" id="PF13511"/>
    </source>
</evidence>
<reference evidence="4 5" key="1">
    <citation type="journal article" date="2018" name="Aquat. Microb. Ecol.">
        <title>Gammaproteobacterial methanotrophs dominate.</title>
        <authorList>
            <person name="Rissanen A.J."/>
            <person name="Saarenheimo J."/>
            <person name="Tiirola M."/>
            <person name="Peura S."/>
            <person name="Aalto S.L."/>
            <person name="Karvinen A."/>
            <person name="Nykanen H."/>
        </authorList>
    </citation>
    <scope>NUCLEOTIDE SEQUENCE [LARGE SCALE GENOMIC DNA]</scope>
    <source>
        <strain evidence="4">AMbin10</strain>
    </source>
</reference>
<feature type="signal peptide" evidence="2">
    <location>
        <begin position="1"/>
        <end position="45"/>
    </location>
</feature>
<dbReference type="Pfam" id="PF13511">
    <property type="entry name" value="DUF4124"/>
    <property type="match status" value="1"/>
</dbReference>
<dbReference type="InterPro" id="IPR025392">
    <property type="entry name" value="DUF4124"/>
</dbReference>
<protein>
    <recommendedName>
        <fullName evidence="3">DUF4124 domain-containing protein</fullName>
    </recommendedName>
</protein>
<accession>A0A2W4S039</accession>